<evidence type="ECO:0000313" key="1">
    <source>
        <dbReference type="EMBL" id="WOF16638.1"/>
    </source>
</evidence>
<gene>
    <name evidence="1" type="ORF">F1737_08020</name>
</gene>
<dbReference type="RefSeq" id="WP_317136061.1">
    <property type="nucleotide sequence ID" value="NZ_CP043875.1"/>
</dbReference>
<accession>A0AA97FE75</accession>
<reference evidence="1 2" key="1">
    <citation type="submission" date="2019-09" db="EMBL/GenBank/DDBJ databases">
        <title>The complete genome of Methanoplanus sp. FWC-SCC4.</title>
        <authorList>
            <person name="Chen S.-C."/>
            <person name="Zhou Y.-Z."/>
            <person name="Lai M.-C."/>
        </authorList>
    </citation>
    <scope>NUCLEOTIDE SEQUENCE [LARGE SCALE GENOMIC DNA]</scope>
    <source>
        <strain evidence="1 2">FWC-SCC4</strain>
    </source>
</reference>
<protein>
    <submittedName>
        <fullName evidence="1">Uncharacterized protein</fullName>
    </submittedName>
</protein>
<proteinExistence type="predicted"/>
<dbReference type="KEGG" id="mefw:F1737_08020"/>
<organism evidence="1 2">
    <name type="scientific">Methanochimaera problematica</name>
    <dbReference type="NCBI Taxonomy" id="2609417"/>
    <lineage>
        <taxon>Archaea</taxon>
        <taxon>Methanobacteriati</taxon>
        <taxon>Methanobacteriota</taxon>
        <taxon>Stenosarchaea group</taxon>
        <taxon>Methanomicrobia</taxon>
        <taxon>Methanomicrobiales</taxon>
        <taxon>Methanomicrobiaceae</taxon>
        <taxon>Methanochimaera</taxon>
    </lineage>
</organism>
<name>A0AA97FE75_9EURY</name>
<dbReference type="EMBL" id="CP043875">
    <property type="protein sequence ID" value="WOF16638.1"/>
    <property type="molecule type" value="Genomic_DNA"/>
</dbReference>
<dbReference type="GeneID" id="85230101"/>
<evidence type="ECO:0000313" key="2">
    <source>
        <dbReference type="Proteomes" id="UP001301797"/>
    </source>
</evidence>
<keyword evidence="2" id="KW-1185">Reference proteome</keyword>
<dbReference type="AlphaFoldDB" id="A0AA97FE75"/>
<dbReference type="Proteomes" id="UP001301797">
    <property type="component" value="Chromosome"/>
</dbReference>
<sequence>MAQVEALQKMSETRAKYLKQANARMKDIRGMESDIRRRMTNAPVSVQNELDNWFVNLESYMSQAGVEIEMVEHSTEDEWAKMRQRVDSALGEAERELEMGYEILERPGSAKTRR</sequence>